<sequence>ACGTVRTNSAKFPKELKVGKTLSLDWNTLSGKVINDVLVTLWIDNGPVTMLTTIHKINGDEWKVICNRRRPRETSSNANMVYQVFGNASRKELAIPKIIDDYNHYMGGVDIADQLRGYYNCQLTVRRTCTLNDINRVETRNQSSAAQDQTQLKLAYVTKNFELPVSRLLPGEHFPEWREKRA</sequence>
<name>A0A9N9NTG5_9GLOM</name>
<evidence type="ECO:0000259" key="1">
    <source>
        <dbReference type="Pfam" id="PF13843"/>
    </source>
</evidence>
<dbReference type="PANTHER" id="PTHR46599">
    <property type="entry name" value="PIGGYBAC TRANSPOSABLE ELEMENT-DERIVED PROTEIN 4"/>
    <property type="match status" value="1"/>
</dbReference>
<dbReference type="InterPro" id="IPR029526">
    <property type="entry name" value="PGBD"/>
</dbReference>
<accession>A0A9N9NTG5</accession>
<comment type="caution">
    <text evidence="2">The sequence shown here is derived from an EMBL/GenBank/DDBJ whole genome shotgun (WGS) entry which is preliminary data.</text>
</comment>
<feature type="domain" description="PiggyBac transposable element-derived protein" evidence="1">
    <location>
        <begin position="1"/>
        <end position="124"/>
    </location>
</feature>
<dbReference type="Pfam" id="PF13843">
    <property type="entry name" value="DDE_Tnp_1_7"/>
    <property type="match status" value="1"/>
</dbReference>
<proteinExistence type="predicted"/>
<evidence type="ECO:0000313" key="2">
    <source>
        <dbReference type="EMBL" id="CAG8759333.1"/>
    </source>
</evidence>
<keyword evidence="3" id="KW-1185">Reference proteome</keyword>
<reference evidence="2" key="1">
    <citation type="submission" date="2021-06" db="EMBL/GenBank/DDBJ databases">
        <authorList>
            <person name="Kallberg Y."/>
            <person name="Tangrot J."/>
            <person name="Rosling A."/>
        </authorList>
    </citation>
    <scope>NUCLEOTIDE SEQUENCE</scope>
    <source>
        <strain evidence="2">CL551</strain>
    </source>
</reference>
<dbReference type="Proteomes" id="UP000789342">
    <property type="component" value="Unassembled WGS sequence"/>
</dbReference>
<evidence type="ECO:0000313" key="3">
    <source>
        <dbReference type="Proteomes" id="UP000789342"/>
    </source>
</evidence>
<dbReference type="AlphaFoldDB" id="A0A9N9NTG5"/>
<protein>
    <submittedName>
        <fullName evidence="2">13744_t:CDS:1</fullName>
    </submittedName>
</protein>
<gene>
    <name evidence="2" type="ORF">AMORRO_LOCUS15808</name>
</gene>
<dbReference type="PANTHER" id="PTHR46599:SF3">
    <property type="entry name" value="PIGGYBAC TRANSPOSABLE ELEMENT-DERIVED PROTEIN 4"/>
    <property type="match status" value="1"/>
</dbReference>
<feature type="non-terminal residue" evidence="2">
    <location>
        <position position="1"/>
    </location>
</feature>
<organism evidence="2 3">
    <name type="scientific">Acaulospora morrowiae</name>
    <dbReference type="NCBI Taxonomy" id="94023"/>
    <lineage>
        <taxon>Eukaryota</taxon>
        <taxon>Fungi</taxon>
        <taxon>Fungi incertae sedis</taxon>
        <taxon>Mucoromycota</taxon>
        <taxon>Glomeromycotina</taxon>
        <taxon>Glomeromycetes</taxon>
        <taxon>Diversisporales</taxon>
        <taxon>Acaulosporaceae</taxon>
        <taxon>Acaulospora</taxon>
    </lineage>
</organism>
<feature type="non-terminal residue" evidence="2">
    <location>
        <position position="182"/>
    </location>
</feature>
<dbReference type="EMBL" id="CAJVPV010039931">
    <property type="protein sequence ID" value="CAG8759333.1"/>
    <property type="molecule type" value="Genomic_DNA"/>
</dbReference>
<dbReference type="OrthoDB" id="2423798at2759"/>